<comment type="subcellular location">
    <subcellularLocation>
        <location evidence="6">Cell inner membrane</location>
        <topology evidence="6">Peripheral membrane protein</topology>
    </subcellularLocation>
</comment>
<evidence type="ECO:0000313" key="8">
    <source>
        <dbReference type="Proteomes" id="UP000007883"/>
    </source>
</evidence>
<keyword evidence="8" id="KW-1185">Reference proteome</keyword>
<feature type="binding site" evidence="6">
    <location>
        <position position="350"/>
    </location>
    <ligand>
        <name>Zn(2+)</name>
        <dbReference type="ChEBI" id="CHEBI:29105"/>
    </ligand>
</feature>
<sequence length="837" mass="90880">MDTVLAPSAPVSHPAPHSPAEIDRRIEQACAQACATIAPAWPLDRAIAVNPHWQRIGQRLRTVAARLAVLGGVAVLPPRDRLREAWRSGRITPADLAQALAAMPDAGDAAAAVAALDAPLSLPRLPLLIDVLDDDPHGRRRLSWRQAITHQVSQVCAAYFDTRLADWQPERRGGLYAFWLDTLTHDHGIGALMGLPGIARGMAALPATRQDAERWVLRRLGLPEEAWPAYLEAVLLTVHGWASCCAYFGWQARLEGRDDEHLRELLAVRLAWGALLLECRDDAATRRAFAALQVQWEQAPALLHQAEQALCVDELWQHALEIGYQRELAQRLLGVAPTPRSAPEAQAVFCIDVRSEPLRRALEAASPGVQTFGFAGFFGLPLAYTPLATGARRPQLPGLLAPGVEAVERIAADAADFGPAGEALQADARRARQDGFARLAQWDAASRWPGAAFSFVEAAGAAYLGPLTRWLRPGTAARRSADAEGLPARYRPLCRPVLAGLDRDEKVELAARVLRAMGLQRGLAPLVVFVGHGSQSANNAQAAALDCGACCGQSGEVNARVLARLLNEPAVREGLRGHGIDVPARTVFVAALHNTTTDEVTAFDLDLHGAPVHERWARLQDAFDLAADRVRRERAPALGLDPRAAQAWLLEDLRRRANDGAQTRPEWGLAGNAAFVVAPRARSLGAVLDGRVFLHDYDPATDADGRQLEQLMTAPMLVAHWINWQYHASTCEPARLGSGNKLLHNVVGGTLGVFEGNGGDLRIGLSRQSLHDGRRWVHEPLRLTVIVDAPAAAIERVIAQHATVHQLVEHGWLHLWRFAGDAGFERYRGGGWETVAC</sequence>
<dbReference type="AlphaFoldDB" id="I0HQW7"/>
<dbReference type="HAMAP" id="MF_01871">
    <property type="entry name" value="DabA"/>
    <property type="match status" value="1"/>
</dbReference>
<organism evidence="7 8">
    <name type="scientific">Rubrivivax gelatinosus (strain NBRC 100245 / IL144)</name>
    <dbReference type="NCBI Taxonomy" id="983917"/>
    <lineage>
        <taxon>Bacteria</taxon>
        <taxon>Pseudomonadati</taxon>
        <taxon>Pseudomonadota</taxon>
        <taxon>Betaproteobacteria</taxon>
        <taxon>Burkholderiales</taxon>
        <taxon>Sphaerotilaceae</taxon>
        <taxon>Rubrivivax</taxon>
    </lineage>
</organism>
<evidence type="ECO:0000256" key="5">
    <source>
        <dbReference type="ARBA" id="ARBA00023136"/>
    </source>
</evidence>
<reference evidence="7 8" key="1">
    <citation type="journal article" date="2012" name="J. Bacteriol.">
        <title>Complete genome sequence of phototrophic betaproteobacterium Rubrivivax gelatinosus IL144.</title>
        <authorList>
            <person name="Nagashima S."/>
            <person name="Kamimura A."/>
            <person name="Shimizu T."/>
            <person name="Nakamura-isaki S."/>
            <person name="Aono E."/>
            <person name="Sakamoto K."/>
            <person name="Ichikawa N."/>
            <person name="Nakazawa H."/>
            <person name="Sekine M."/>
            <person name="Yamazaki S."/>
            <person name="Fujita N."/>
            <person name="Shimada K."/>
            <person name="Hanada S."/>
            <person name="Nagashima K.V.P."/>
        </authorList>
    </citation>
    <scope>NUCLEOTIDE SEQUENCE [LARGE SCALE GENOMIC DNA]</scope>
    <source>
        <strain evidence="8">NBRC 100245 / IL144</strain>
    </source>
</reference>
<comment type="function">
    <text evidence="6">Part of an energy-coupled inorganic carbon pump.</text>
</comment>
<comment type="similarity">
    <text evidence="6">Belongs to the inorganic carbon transporter (TC 9.A.2) DabA family.</text>
</comment>
<dbReference type="InterPro" id="IPR018752">
    <property type="entry name" value="DabA"/>
</dbReference>
<feature type="binding site" evidence="6">
    <location>
        <position position="547"/>
    </location>
    <ligand>
        <name>Zn(2+)</name>
        <dbReference type="ChEBI" id="CHEBI:29105"/>
    </ligand>
</feature>
<evidence type="ECO:0000313" key="7">
    <source>
        <dbReference type="EMBL" id="BAL95404.1"/>
    </source>
</evidence>
<keyword evidence="2 6" id="KW-1003">Cell membrane</keyword>
<dbReference type="PATRIC" id="fig|983917.3.peg.1992"/>
<keyword evidence="1 6" id="KW-0813">Transport</keyword>
<evidence type="ECO:0000256" key="2">
    <source>
        <dbReference type="ARBA" id="ARBA00022475"/>
    </source>
</evidence>
<feature type="binding site" evidence="6">
    <location>
        <position position="352"/>
    </location>
    <ligand>
        <name>Zn(2+)</name>
        <dbReference type="ChEBI" id="CHEBI:29105"/>
    </ligand>
</feature>
<name>I0HQW7_RUBGI</name>
<evidence type="ECO:0000256" key="3">
    <source>
        <dbReference type="ARBA" id="ARBA00022723"/>
    </source>
</evidence>
<dbReference type="PANTHER" id="PTHR38344">
    <property type="entry name" value="UPF0753 PROTEIN AQ_863"/>
    <property type="match status" value="1"/>
</dbReference>
<keyword evidence="4 6" id="KW-0862">Zinc</keyword>
<dbReference type="eggNOG" id="COG3002">
    <property type="taxonomic scope" value="Bacteria"/>
</dbReference>
<evidence type="ECO:0000256" key="6">
    <source>
        <dbReference type="HAMAP-Rule" id="MF_01871"/>
    </source>
</evidence>
<comment type="cofactor">
    <cofactor evidence="6">
        <name>Zn(2+)</name>
        <dbReference type="ChEBI" id="CHEBI:29105"/>
    </cofactor>
</comment>
<accession>I0HQW7</accession>
<dbReference type="RefSeq" id="WP_014428267.1">
    <property type="nucleotide sequence ID" value="NC_017075.1"/>
</dbReference>
<gene>
    <name evidence="6" type="primary">dabA</name>
    <name evidence="7" type="ordered locus">RGE_20630</name>
</gene>
<keyword evidence="6" id="KW-0997">Cell inner membrane</keyword>
<dbReference type="EMBL" id="AP012320">
    <property type="protein sequence ID" value="BAL95404.1"/>
    <property type="molecule type" value="Genomic_DNA"/>
</dbReference>
<dbReference type="GO" id="GO:0005886">
    <property type="term" value="C:plasma membrane"/>
    <property type="evidence" value="ECO:0007669"/>
    <property type="project" value="UniProtKB-SubCell"/>
</dbReference>
<protein>
    <recommendedName>
        <fullName evidence="6">Probable inorganic carbon transporter subunit DabA</fullName>
    </recommendedName>
</protein>
<dbReference type="STRING" id="983917.RGE_20630"/>
<dbReference type="GO" id="GO:0008270">
    <property type="term" value="F:zinc ion binding"/>
    <property type="evidence" value="ECO:0007669"/>
    <property type="project" value="UniProtKB-UniRule"/>
</dbReference>
<proteinExistence type="inferred from homology"/>
<dbReference type="HOGENOM" id="CLU_009885_1_0_4"/>
<evidence type="ECO:0000256" key="4">
    <source>
        <dbReference type="ARBA" id="ARBA00022833"/>
    </source>
</evidence>
<evidence type="ECO:0000256" key="1">
    <source>
        <dbReference type="ARBA" id="ARBA00022448"/>
    </source>
</evidence>
<dbReference type="PANTHER" id="PTHR38344:SF1">
    <property type="entry name" value="INORGANIC CARBON TRANSPORTER SUBUNIT DABA-RELATED"/>
    <property type="match status" value="1"/>
</dbReference>
<comment type="subunit">
    <text evidence="6">Forms a complex with DabB.</text>
</comment>
<keyword evidence="5 6" id="KW-0472">Membrane</keyword>
<dbReference type="KEGG" id="rge:RGE_20630"/>
<dbReference type="Proteomes" id="UP000007883">
    <property type="component" value="Chromosome"/>
</dbReference>
<dbReference type="Pfam" id="PF10070">
    <property type="entry name" value="DabA"/>
    <property type="match status" value="1"/>
</dbReference>
<keyword evidence="3 6" id="KW-0479">Metal-binding</keyword>
<feature type="binding site" evidence="6">
    <location>
        <position position="532"/>
    </location>
    <ligand>
        <name>Zn(2+)</name>
        <dbReference type="ChEBI" id="CHEBI:29105"/>
    </ligand>
</feature>